<dbReference type="InParanoid" id="A0A1X2HAJ6"/>
<evidence type="ECO:0000313" key="3">
    <source>
        <dbReference type="Proteomes" id="UP000242180"/>
    </source>
</evidence>
<protein>
    <submittedName>
        <fullName evidence="2">Uncharacterized protein</fullName>
    </submittedName>
</protein>
<evidence type="ECO:0000256" key="1">
    <source>
        <dbReference type="SAM" id="Phobius"/>
    </source>
</evidence>
<comment type="caution">
    <text evidence="2">The sequence shown here is derived from an EMBL/GenBank/DDBJ whole genome shotgun (WGS) entry which is preliminary data.</text>
</comment>
<name>A0A1X2HAJ6_SYNRA</name>
<organism evidence="2 3">
    <name type="scientific">Syncephalastrum racemosum</name>
    <name type="common">Filamentous fungus</name>
    <dbReference type="NCBI Taxonomy" id="13706"/>
    <lineage>
        <taxon>Eukaryota</taxon>
        <taxon>Fungi</taxon>
        <taxon>Fungi incertae sedis</taxon>
        <taxon>Mucoromycota</taxon>
        <taxon>Mucoromycotina</taxon>
        <taxon>Mucoromycetes</taxon>
        <taxon>Mucorales</taxon>
        <taxon>Syncephalastraceae</taxon>
        <taxon>Syncephalastrum</taxon>
    </lineage>
</organism>
<keyword evidence="1" id="KW-0812">Transmembrane</keyword>
<dbReference type="AlphaFoldDB" id="A0A1X2HAJ6"/>
<dbReference type="Proteomes" id="UP000242180">
    <property type="component" value="Unassembled WGS sequence"/>
</dbReference>
<accession>A0A1X2HAJ6</accession>
<sequence>MKNRCLFDAIFFDCQTGSATHAVRLWDRQERHLYRRSDIMLVWSGLADQSEKINKGTASLGVLCYSFFLSFLQTLCGHAMIRPRGLHRV</sequence>
<gene>
    <name evidence="2" type="ORF">BCR43DRAFT_493383</name>
</gene>
<feature type="non-terminal residue" evidence="2">
    <location>
        <position position="89"/>
    </location>
</feature>
<evidence type="ECO:0000313" key="2">
    <source>
        <dbReference type="EMBL" id="ORY95660.1"/>
    </source>
</evidence>
<reference evidence="2 3" key="1">
    <citation type="submission" date="2016-07" db="EMBL/GenBank/DDBJ databases">
        <title>Pervasive Adenine N6-methylation of Active Genes in Fungi.</title>
        <authorList>
            <consortium name="DOE Joint Genome Institute"/>
            <person name="Mondo S.J."/>
            <person name="Dannebaum R.O."/>
            <person name="Kuo R.C."/>
            <person name="Labutti K."/>
            <person name="Haridas S."/>
            <person name="Kuo A."/>
            <person name="Salamov A."/>
            <person name="Ahrendt S.R."/>
            <person name="Lipzen A."/>
            <person name="Sullivan W."/>
            <person name="Andreopoulos W.B."/>
            <person name="Clum A."/>
            <person name="Lindquist E."/>
            <person name="Daum C."/>
            <person name="Ramamoorthy G.K."/>
            <person name="Gryganskyi A."/>
            <person name="Culley D."/>
            <person name="Magnuson J.K."/>
            <person name="James T.Y."/>
            <person name="O'Malley M.A."/>
            <person name="Stajich J.E."/>
            <person name="Spatafora J.W."/>
            <person name="Visel A."/>
            <person name="Grigoriev I.V."/>
        </authorList>
    </citation>
    <scope>NUCLEOTIDE SEQUENCE [LARGE SCALE GENOMIC DNA]</scope>
    <source>
        <strain evidence="2 3">NRRL 2496</strain>
    </source>
</reference>
<keyword evidence="3" id="KW-1185">Reference proteome</keyword>
<dbReference type="EMBL" id="MCGN01000006">
    <property type="protein sequence ID" value="ORY95660.1"/>
    <property type="molecule type" value="Genomic_DNA"/>
</dbReference>
<keyword evidence="1" id="KW-1133">Transmembrane helix</keyword>
<feature type="transmembrane region" description="Helical" evidence="1">
    <location>
        <begin position="60"/>
        <end position="81"/>
    </location>
</feature>
<keyword evidence="1" id="KW-0472">Membrane</keyword>
<proteinExistence type="predicted"/>